<dbReference type="InterPro" id="IPR013216">
    <property type="entry name" value="Methyltransf_11"/>
</dbReference>
<accession>A0ABT4J3J0</accession>
<dbReference type="Proteomes" id="UP001149822">
    <property type="component" value="Unassembled WGS sequence"/>
</dbReference>
<evidence type="ECO:0000259" key="2">
    <source>
        <dbReference type="Pfam" id="PF08241"/>
    </source>
</evidence>
<feature type="domain" description="Methyltransferase type 11" evidence="2">
    <location>
        <begin position="69"/>
        <end position="163"/>
    </location>
</feature>
<dbReference type="InterPro" id="IPR029063">
    <property type="entry name" value="SAM-dependent_MTases_sf"/>
</dbReference>
<proteinExistence type="predicted"/>
<dbReference type="InterPro" id="IPR050447">
    <property type="entry name" value="Erg6_SMT_methyltransf"/>
</dbReference>
<dbReference type="PANTHER" id="PTHR44068">
    <property type="entry name" value="ZGC:194242"/>
    <property type="match status" value="1"/>
</dbReference>
<sequence length="268" mass="28139">MTLETRVSANYASGQTLERILGLVAANGGDPGHLTVEALQPFDSMHLGGWRATELLLDALAVRPGETVLDIGCGIGAASRTAARRGAQVEGIDLTPEFVTVAVELTRRTGTTGASFREGSALSLPFPDRSFDAAIMLHVGMNIPDKGALFAEVARVLRPGGRFGVYDVMRVGSGDLAYPMPWAGTEAISFVETPDTYAERAAAAGFRETARQARAPEALTFLDDLIAAGPGRGMPPDRAANIRAAVRDGTLAPVQMIFTLGVKDDGNG</sequence>
<dbReference type="CDD" id="cd02440">
    <property type="entry name" value="AdoMet_MTases"/>
    <property type="match status" value="1"/>
</dbReference>
<gene>
    <name evidence="3" type="ORF">OU682_08770</name>
</gene>
<evidence type="ECO:0000256" key="1">
    <source>
        <dbReference type="ARBA" id="ARBA00022679"/>
    </source>
</evidence>
<keyword evidence="4" id="KW-1185">Reference proteome</keyword>
<evidence type="ECO:0000313" key="4">
    <source>
        <dbReference type="Proteomes" id="UP001149822"/>
    </source>
</evidence>
<dbReference type="PANTHER" id="PTHR44068:SF11">
    <property type="entry name" value="GERANYL DIPHOSPHATE 2-C-METHYLTRANSFERASE"/>
    <property type="match status" value="1"/>
</dbReference>
<name>A0ABT4J3J0_9RHOB</name>
<keyword evidence="3" id="KW-0489">Methyltransferase</keyword>
<dbReference type="GO" id="GO:0008168">
    <property type="term" value="F:methyltransferase activity"/>
    <property type="evidence" value="ECO:0007669"/>
    <property type="project" value="UniProtKB-KW"/>
</dbReference>
<dbReference type="EMBL" id="JAPTYD010000009">
    <property type="protein sequence ID" value="MCZ0961710.1"/>
    <property type="molecule type" value="Genomic_DNA"/>
</dbReference>
<dbReference type="RefSeq" id="WP_268941706.1">
    <property type="nucleotide sequence ID" value="NZ_JAPTYD010000009.1"/>
</dbReference>
<evidence type="ECO:0000313" key="3">
    <source>
        <dbReference type="EMBL" id="MCZ0961710.1"/>
    </source>
</evidence>
<organism evidence="3 4">
    <name type="scientific">Paracoccus benzoatiresistens</name>
    <dbReference type="NCBI Taxonomy" id="2997341"/>
    <lineage>
        <taxon>Bacteria</taxon>
        <taxon>Pseudomonadati</taxon>
        <taxon>Pseudomonadota</taxon>
        <taxon>Alphaproteobacteria</taxon>
        <taxon>Rhodobacterales</taxon>
        <taxon>Paracoccaceae</taxon>
        <taxon>Paracoccus</taxon>
    </lineage>
</organism>
<dbReference type="Gene3D" id="3.40.50.150">
    <property type="entry name" value="Vaccinia Virus protein VP39"/>
    <property type="match status" value="1"/>
</dbReference>
<keyword evidence="1" id="KW-0808">Transferase</keyword>
<reference evidence="3" key="1">
    <citation type="submission" date="2022-12" db="EMBL/GenBank/DDBJ databases">
        <title>Paracoccus sp. EF6 isolated from a lake water.</title>
        <authorList>
            <person name="Liu H."/>
        </authorList>
    </citation>
    <scope>NUCLEOTIDE SEQUENCE</scope>
    <source>
        <strain evidence="3">EF6</strain>
    </source>
</reference>
<comment type="caution">
    <text evidence="3">The sequence shown here is derived from an EMBL/GenBank/DDBJ whole genome shotgun (WGS) entry which is preliminary data.</text>
</comment>
<dbReference type="SUPFAM" id="SSF53335">
    <property type="entry name" value="S-adenosyl-L-methionine-dependent methyltransferases"/>
    <property type="match status" value="1"/>
</dbReference>
<dbReference type="Pfam" id="PF08241">
    <property type="entry name" value="Methyltransf_11"/>
    <property type="match status" value="1"/>
</dbReference>
<protein>
    <submittedName>
        <fullName evidence="3">Methyltransferase domain-containing protein</fullName>
    </submittedName>
</protein>
<dbReference type="GO" id="GO:0032259">
    <property type="term" value="P:methylation"/>
    <property type="evidence" value="ECO:0007669"/>
    <property type="project" value="UniProtKB-KW"/>
</dbReference>